<dbReference type="PROSITE" id="PS51257">
    <property type="entry name" value="PROKAR_LIPOPROTEIN"/>
    <property type="match status" value="1"/>
</dbReference>
<accession>A0A926NAT4</accession>
<evidence type="ECO:0000313" key="3">
    <source>
        <dbReference type="EMBL" id="MBD1373117.1"/>
    </source>
</evidence>
<dbReference type="EMBL" id="JACXAH010000018">
    <property type="protein sequence ID" value="MBD1373117.1"/>
    <property type="molecule type" value="Genomic_DNA"/>
</dbReference>
<proteinExistence type="predicted"/>
<dbReference type="Proteomes" id="UP000661691">
    <property type="component" value="Unassembled WGS sequence"/>
</dbReference>
<reference evidence="3" key="1">
    <citation type="submission" date="2020-09" db="EMBL/GenBank/DDBJ databases">
        <title>A novel bacterium of genus Hazenella, isolated from South China Sea.</title>
        <authorList>
            <person name="Huang H."/>
            <person name="Mo K."/>
            <person name="Hu Y."/>
        </authorList>
    </citation>
    <scope>NUCLEOTIDE SEQUENCE</scope>
    <source>
        <strain evidence="3">IB182357</strain>
    </source>
</reference>
<feature type="chain" id="PRO_5038078038" description="Lipoprotein" evidence="2">
    <location>
        <begin position="25"/>
        <end position="188"/>
    </location>
</feature>
<protein>
    <recommendedName>
        <fullName evidence="5">Lipoprotein</fullName>
    </recommendedName>
</protein>
<dbReference type="RefSeq" id="WP_191142317.1">
    <property type="nucleotide sequence ID" value="NZ_JACXAH010000018.1"/>
</dbReference>
<sequence>MLNTLRASTLVLLLSLIVSGCSFAPDLSAKKEKDATSASEGTEAANSEEIEGAQAATEYKEQPWFEKRRTTTNKAPRAMSGGLWVYNLNSYPGYLGKLVNFEEVDVLHIQLTDKEYYGHILDPLAIEFLNDTTVRVVLSLKKDREGYDFQVEAKKNEPARVFIKVEKGKLQGKKFIIETDTGEKLSIN</sequence>
<feature type="region of interest" description="Disordered" evidence="1">
    <location>
        <begin position="32"/>
        <end position="56"/>
    </location>
</feature>
<dbReference type="AlphaFoldDB" id="A0A926NAT4"/>
<evidence type="ECO:0000256" key="1">
    <source>
        <dbReference type="SAM" id="MobiDB-lite"/>
    </source>
</evidence>
<evidence type="ECO:0000313" key="4">
    <source>
        <dbReference type="Proteomes" id="UP000661691"/>
    </source>
</evidence>
<name>A0A926NAT4_9BACL</name>
<comment type="caution">
    <text evidence="3">The sequence shown here is derived from an EMBL/GenBank/DDBJ whole genome shotgun (WGS) entry which is preliminary data.</text>
</comment>
<keyword evidence="4" id="KW-1185">Reference proteome</keyword>
<organism evidence="3 4">
    <name type="scientific">Polycladospora coralii</name>
    <dbReference type="NCBI Taxonomy" id="2771432"/>
    <lineage>
        <taxon>Bacteria</taxon>
        <taxon>Bacillati</taxon>
        <taxon>Bacillota</taxon>
        <taxon>Bacilli</taxon>
        <taxon>Bacillales</taxon>
        <taxon>Thermoactinomycetaceae</taxon>
        <taxon>Polycladospora</taxon>
    </lineage>
</organism>
<keyword evidence="2" id="KW-0732">Signal</keyword>
<evidence type="ECO:0000256" key="2">
    <source>
        <dbReference type="SAM" id="SignalP"/>
    </source>
</evidence>
<feature type="signal peptide" evidence="2">
    <location>
        <begin position="1"/>
        <end position="24"/>
    </location>
</feature>
<gene>
    <name evidence="3" type="ORF">IC620_12205</name>
</gene>
<evidence type="ECO:0008006" key="5">
    <source>
        <dbReference type="Google" id="ProtNLM"/>
    </source>
</evidence>